<dbReference type="EC" id="2.3.1.257" evidence="4"/>
<evidence type="ECO:0000256" key="8">
    <source>
        <dbReference type="ARBA" id="ARBA00023242"/>
    </source>
</evidence>
<evidence type="ECO:0000259" key="12">
    <source>
        <dbReference type="PROSITE" id="PS51186"/>
    </source>
</evidence>
<dbReference type="Gene3D" id="3.40.630.30">
    <property type="match status" value="1"/>
</dbReference>
<protein>
    <recommendedName>
        <fullName evidence="5">N-alpha-acetyltransferase 40</fullName>
        <ecNumber evidence="4">2.3.1.257</ecNumber>
    </recommendedName>
</protein>
<feature type="domain" description="N-acetyltransferase" evidence="12">
    <location>
        <begin position="72"/>
        <end position="230"/>
    </location>
</feature>
<dbReference type="OrthoDB" id="424551at2759"/>
<dbReference type="SUPFAM" id="SSF55729">
    <property type="entry name" value="Acyl-CoA N-acyltransferases (Nat)"/>
    <property type="match status" value="1"/>
</dbReference>
<reference evidence="13" key="1">
    <citation type="submission" date="2021-01" db="EMBL/GenBank/DDBJ databases">
        <authorList>
            <person name="Kaushik A."/>
        </authorList>
    </citation>
    <scope>NUCLEOTIDE SEQUENCE</scope>
    <source>
        <strain evidence="13">AG3-1AP</strain>
    </source>
</reference>
<dbReference type="Proteomes" id="UP000663831">
    <property type="component" value="Unassembled WGS sequence"/>
</dbReference>
<keyword evidence="8" id="KW-0539">Nucleus</keyword>
<dbReference type="InterPro" id="IPR039949">
    <property type="entry name" value="NAA40"/>
</dbReference>
<keyword evidence="7" id="KW-0808">Transferase</keyword>
<dbReference type="GO" id="GO:0010485">
    <property type="term" value="F:histone H4 acetyltransferase activity"/>
    <property type="evidence" value="ECO:0007669"/>
    <property type="project" value="InterPro"/>
</dbReference>
<dbReference type="GO" id="GO:0043998">
    <property type="term" value="F:histone H2A acetyltransferase activity"/>
    <property type="evidence" value="ECO:0007669"/>
    <property type="project" value="InterPro"/>
</dbReference>
<comment type="catalytic activity">
    <reaction evidence="11">
        <text>N-terminal L-seryl-[histone H4] + acetyl-CoA = N-terminal N(alpha)-acetyl-L-seryl-[histone H4] + CoA + H(+)</text>
        <dbReference type="Rhea" id="RHEA:50596"/>
        <dbReference type="Rhea" id="RHEA-COMP:12740"/>
        <dbReference type="Rhea" id="RHEA-COMP:12743"/>
        <dbReference type="ChEBI" id="CHEBI:15378"/>
        <dbReference type="ChEBI" id="CHEBI:57287"/>
        <dbReference type="ChEBI" id="CHEBI:57288"/>
        <dbReference type="ChEBI" id="CHEBI:64738"/>
        <dbReference type="ChEBI" id="CHEBI:83690"/>
        <dbReference type="EC" id="2.3.1.257"/>
    </reaction>
</comment>
<comment type="similarity">
    <text evidence="3">Belongs to the acetyltransferase family. NAA40 subfamily.</text>
</comment>
<dbReference type="PANTHER" id="PTHR20531">
    <property type="entry name" value="N-ALPHA-ACETYLTRANSFERASE 40"/>
    <property type="match status" value="1"/>
</dbReference>
<organism evidence="13 14">
    <name type="scientific">Rhizoctonia solani</name>
    <dbReference type="NCBI Taxonomy" id="456999"/>
    <lineage>
        <taxon>Eukaryota</taxon>
        <taxon>Fungi</taxon>
        <taxon>Dikarya</taxon>
        <taxon>Basidiomycota</taxon>
        <taxon>Agaricomycotina</taxon>
        <taxon>Agaricomycetes</taxon>
        <taxon>Cantharellales</taxon>
        <taxon>Ceratobasidiaceae</taxon>
        <taxon>Rhizoctonia</taxon>
    </lineage>
</organism>
<evidence type="ECO:0000256" key="9">
    <source>
        <dbReference type="ARBA" id="ARBA00023315"/>
    </source>
</evidence>
<dbReference type="GO" id="GO:0005634">
    <property type="term" value="C:nucleus"/>
    <property type="evidence" value="ECO:0007669"/>
    <property type="project" value="UniProtKB-SubCell"/>
</dbReference>
<evidence type="ECO:0000256" key="6">
    <source>
        <dbReference type="ARBA" id="ARBA00022490"/>
    </source>
</evidence>
<evidence type="ECO:0000313" key="13">
    <source>
        <dbReference type="EMBL" id="CAE6420088.1"/>
    </source>
</evidence>
<dbReference type="CDD" id="cd04301">
    <property type="entry name" value="NAT_SF"/>
    <property type="match status" value="1"/>
</dbReference>
<evidence type="ECO:0000256" key="3">
    <source>
        <dbReference type="ARBA" id="ARBA00008870"/>
    </source>
</evidence>
<keyword evidence="9" id="KW-0012">Acyltransferase</keyword>
<evidence type="ECO:0000256" key="11">
    <source>
        <dbReference type="ARBA" id="ARBA00049524"/>
    </source>
</evidence>
<keyword evidence="6" id="KW-0963">Cytoplasm</keyword>
<accession>A0A8H3AGG4</accession>
<evidence type="ECO:0000313" key="14">
    <source>
        <dbReference type="Proteomes" id="UP000663831"/>
    </source>
</evidence>
<comment type="caution">
    <text evidence="13">The sequence shown here is derived from an EMBL/GenBank/DDBJ whole genome shotgun (WGS) entry which is preliminary data.</text>
</comment>
<sequence>MPKSHIPRNRKARTTKPRRKLHELEVLADKANQRKMKTGKPWFLLDDMNVMGYRTWTFIDGPSLKSTPELKDQVWTLFEANMHDIYIQANDPDIPWDPVQKRKELEHKKTRLVLVRTPNSESLDAFCSFRFEAEHDESGDMRFLVYIYEIQVAHGRRGTGIFRRMLTALEGMCVELGVQVIMLTCFKCNTQALPVYTHLGFKEVDDESETSQEFWKPVSGKCHYISIMSK</sequence>
<proteinExistence type="inferred from homology"/>
<dbReference type="EMBL" id="CAJMWV010000910">
    <property type="protein sequence ID" value="CAE6420088.1"/>
    <property type="molecule type" value="Genomic_DNA"/>
</dbReference>
<gene>
    <name evidence="13" type="ORF">RDB_LOCUS31711</name>
</gene>
<evidence type="ECO:0000256" key="2">
    <source>
        <dbReference type="ARBA" id="ARBA00004496"/>
    </source>
</evidence>
<evidence type="ECO:0000256" key="4">
    <source>
        <dbReference type="ARBA" id="ARBA00012950"/>
    </source>
</evidence>
<name>A0A8H3AGG4_9AGAM</name>
<comment type="subcellular location">
    <subcellularLocation>
        <location evidence="2">Cytoplasm</location>
    </subcellularLocation>
    <subcellularLocation>
        <location evidence="1">Nucleus</location>
    </subcellularLocation>
</comment>
<dbReference type="GO" id="GO:0005737">
    <property type="term" value="C:cytoplasm"/>
    <property type="evidence" value="ECO:0007669"/>
    <property type="project" value="UniProtKB-SubCell"/>
</dbReference>
<dbReference type="GO" id="GO:1990189">
    <property type="term" value="F:protein N-terminal-serine acetyltransferase activity"/>
    <property type="evidence" value="ECO:0007669"/>
    <property type="project" value="UniProtKB-EC"/>
</dbReference>
<dbReference type="Pfam" id="PF00583">
    <property type="entry name" value="Acetyltransf_1"/>
    <property type="match status" value="1"/>
</dbReference>
<comment type="catalytic activity">
    <reaction evidence="10">
        <text>N-terminal L-seryl-[histone H2A] + acetyl-CoA = N-terminal N(alpha)-acetyl-L-seryl-[histone H2A] + CoA + H(+)</text>
        <dbReference type="Rhea" id="RHEA:50600"/>
        <dbReference type="Rhea" id="RHEA-COMP:12742"/>
        <dbReference type="Rhea" id="RHEA-COMP:12744"/>
        <dbReference type="ChEBI" id="CHEBI:15378"/>
        <dbReference type="ChEBI" id="CHEBI:57287"/>
        <dbReference type="ChEBI" id="CHEBI:57288"/>
        <dbReference type="ChEBI" id="CHEBI:64738"/>
        <dbReference type="ChEBI" id="CHEBI:83690"/>
        <dbReference type="EC" id="2.3.1.257"/>
    </reaction>
</comment>
<evidence type="ECO:0000256" key="1">
    <source>
        <dbReference type="ARBA" id="ARBA00004123"/>
    </source>
</evidence>
<dbReference type="PROSITE" id="PS51186">
    <property type="entry name" value="GNAT"/>
    <property type="match status" value="1"/>
</dbReference>
<evidence type="ECO:0000256" key="10">
    <source>
        <dbReference type="ARBA" id="ARBA00047821"/>
    </source>
</evidence>
<evidence type="ECO:0000256" key="5">
    <source>
        <dbReference type="ARBA" id="ARBA00015043"/>
    </source>
</evidence>
<dbReference type="PANTHER" id="PTHR20531:SF1">
    <property type="entry name" value="N-ALPHA-ACETYLTRANSFERASE 40"/>
    <property type="match status" value="1"/>
</dbReference>
<dbReference type="InterPro" id="IPR000182">
    <property type="entry name" value="GNAT_dom"/>
</dbReference>
<evidence type="ECO:0000256" key="7">
    <source>
        <dbReference type="ARBA" id="ARBA00022679"/>
    </source>
</evidence>
<dbReference type="AlphaFoldDB" id="A0A8H3AGG4"/>
<dbReference type="InterPro" id="IPR016181">
    <property type="entry name" value="Acyl_CoA_acyltransferase"/>
</dbReference>